<dbReference type="SUPFAM" id="SSF56176">
    <property type="entry name" value="FAD-binding/transporter-associated domain-like"/>
    <property type="match status" value="1"/>
</dbReference>
<keyword evidence="2" id="KW-0560">Oxidoreductase</keyword>
<evidence type="ECO:0000256" key="1">
    <source>
        <dbReference type="ARBA" id="ARBA00005466"/>
    </source>
</evidence>
<comment type="caution">
    <text evidence="5">The sequence shown here is derived from an EMBL/GenBank/DDBJ whole genome shotgun (WGS) entry which is preliminary data.</text>
</comment>
<dbReference type="Pfam" id="PF01565">
    <property type="entry name" value="FAD_binding_4"/>
    <property type="match status" value="1"/>
</dbReference>
<dbReference type="InterPro" id="IPR006094">
    <property type="entry name" value="Oxid_FAD_bind_N"/>
</dbReference>
<dbReference type="InterPro" id="IPR036318">
    <property type="entry name" value="FAD-bd_PCMH-like_sf"/>
</dbReference>
<dbReference type="InterPro" id="IPR016169">
    <property type="entry name" value="FAD-bd_PCMH_sub2"/>
</dbReference>
<feature type="signal peptide" evidence="3">
    <location>
        <begin position="1"/>
        <end position="17"/>
    </location>
</feature>
<dbReference type="EMBL" id="JBANRG010000002">
    <property type="protein sequence ID" value="KAK7470126.1"/>
    <property type="molecule type" value="Genomic_DNA"/>
</dbReference>
<dbReference type="InterPro" id="IPR016166">
    <property type="entry name" value="FAD-bd_PCMH"/>
</dbReference>
<dbReference type="Pfam" id="PF08031">
    <property type="entry name" value="BBE"/>
    <property type="match status" value="1"/>
</dbReference>
<feature type="chain" id="PRO_5046381525" description="FAD-binding PCMH-type domain-containing protein" evidence="3">
    <location>
        <begin position="18"/>
        <end position="566"/>
    </location>
</feature>
<sequence length="566" mass="61124">MRVLWWITSLIASAIFSQPRCRCLYGEACWPNDDEFSRLQSKLSQPLIRPVPPGSACYPESNPSGNCSDVILNIHNGRWRSDQAGSMQSPNFETFIFPNGTIEACYSNATLGFPCTQGNVPPIGVDARTVGDIQAAVTFAAERNLRLVVKNTGHDFLGRSSARGAFMIWTHHLKNITYSSAFVPVGAPESETYNVFTLQSGVQWFEAYDAAQAHGRMIVGGISAGGSVGAAGGWISAGGHSAFSPQYGLGVDNVVQFTIVIASGEHLTANSHINADLFWAVRGGGGGTYGVLTSVTYRTHEITPLIAVITSCNLSTSAAATNVVSELIKISPGLSDLGWGGYTEISNATFRSFMVAPNVSWADVNATIDPFFNVLHNASADSFTLTIPFDGFFSWYQTFFTSGVQVGFNTEMSSRLLPREIFGNHETALAEALLSFPDGVLLHHVAGGKVAEFDADSAGLNPAWRKAILHVVALSGWAEGATADEIRTVQQRLKNELAALERLAPGGGAYFNEASLYEPDPQHTFFGDHYKRLKRIKDVYDPSGLFVVVDGVGSERWDSSLNCMLY</sequence>
<dbReference type="Gene3D" id="3.30.465.10">
    <property type="match status" value="1"/>
</dbReference>
<evidence type="ECO:0000256" key="2">
    <source>
        <dbReference type="ARBA" id="ARBA00023002"/>
    </source>
</evidence>
<evidence type="ECO:0000259" key="4">
    <source>
        <dbReference type="PROSITE" id="PS51387"/>
    </source>
</evidence>
<accession>A0ABR1JZ89</accession>
<dbReference type="PROSITE" id="PS51387">
    <property type="entry name" value="FAD_PCMH"/>
    <property type="match status" value="1"/>
</dbReference>
<dbReference type="InterPro" id="IPR050432">
    <property type="entry name" value="FAD-linked_Oxidoreductases_BP"/>
</dbReference>
<keyword evidence="3" id="KW-0732">Signal</keyword>
<name>A0ABR1JZ89_9AGAR</name>
<reference evidence="5 6" key="1">
    <citation type="submission" date="2024-01" db="EMBL/GenBank/DDBJ databases">
        <title>A draft genome for the cacao thread blight pathogen Marasmiellus scandens.</title>
        <authorList>
            <person name="Baruah I.K."/>
            <person name="Leung J."/>
            <person name="Bukari Y."/>
            <person name="Amoako-Attah I."/>
            <person name="Meinhardt L.W."/>
            <person name="Bailey B.A."/>
            <person name="Cohen S.P."/>
        </authorList>
    </citation>
    <scope>NUCLEOTIDE SEQUENCE [LARGE SCALE GENOMIC DNA]</scope>
    <source>
        <strain evidence="5 6">GH-19</strain>
    </source>
</reference>
<organism evidence="5 6">
    <name type="scientific">Marasmiellus scandens</name>
    <dbReference type="NCBI Taxonomy" id="2682957"/>
    <lineage>
        <taxon>Eukaryota</taxon>
        <taxon>Fungi</taxon>
        <taxon>Dikarya</taxon>
        <taxon>Basidiomycota</taxon>
        <taxon>Agaricomycotina</taxon>
        <taxon>Agaricomycetes</taxon>
        <taxon>Agaricomycetidae</taxon>
        <taxon>Agaricales</taxon>
        <taxon>Marasmiineae</taxon>
        <taxon>Omphalotaceae</taxon>
        <taxon>Marasmiellus</taxon>
    </lineage>
</organism>
<evidence type="ECO:0000313" key="6">
    <source>
        <dbReference type="Proteomes" id="UP001498398"/>
    </source>
</evidence>
<protein>
    <recommendedName>
        <fullName evidence="4">FAD-binding PCMH-type domain-containing protein</fullName>
    </recommendedName>
</protein>
<evidence type="ECO:0000256" key="3">
    <source>
        <dbReference type="SAM" id="SignalP"/>
    </source>
</evidence>
<comment type="similarity">
    <text evidence="1">Belongs to the oxygen-dependent FAD-linked oxidoreductase family.</text>
</comment>
<dbReference type="Proteomes" id="UP001498398">
    <property type="component" value="Unassembled WGS sequence"/>
</dbReference>
<feature type="domain" description="FAD-binding PCMH-type" evidence="4">
    <location>
        <begin position="117"/>
        <end position="302"/>
    </location>
</feature>
<dbReference type="PANTHER" id="PTHR13878">
    <property type="entry name" value="GULONOLACTONE OXIDASE"/>
    <property type="match status" value="1"/>
</dbReference>
<proteinExistence type="inferred from homology"/>
<dbReference type="PANTHER" id="PTHR13878:SF91">
    <property type="entry name" value="FAD BINDING DOMAIN PROTEIN (AFU_ORTHOLOGUE AFUA_6G12070)-RELATED"/>
    <property type="match status" value="1"/>
</dbReference>
<evidence type="ECO:0000313" key="5">
    <source>
        <dbReference type="EMBL" id="KAK7470126.1"/>
    </source>
</evidence>
<dbReference type="InterPro" id="IPR012951">
    <property type="entry name" value="BBE"/>
</dbReference>
<keyword evidence="6" id="KW-1185">Reference proteome</keyword>
<gene>
    <name evidence="5" type="ORF">VKT23_001567</name>
</gene>